<evidence type="ECO:0000256" key="12">
    <source>
        <dbReference type="SAM" id="Phobius"/>
    </source>
</evidence>
<dbReference type="PANTHER" id="PTHR35457:SF1">
    <property type="entry name" value="HEME A SYNTHASE"/>
    <property type="match status" value="1"/>
</dbReference>
<dbReference type="GO" id="GO:0046872">
    <property type="term" value="F:metal ion binding"/>
    <property type="evidence" value="ECO:0007669"/>
    <property type="project" value="UniProtKB-KW"/>
</dbReference>
<feature type="transmembrane region" description="Helical" evidence="12">
    <location>
        <begin position="9"/>
        <end position="28"/>
    </location>
</feature>
<feature type="transmembrane region" description="Helical" evidence="12">
    <location>
        <begin position="158"/>
        <end position="182"/>
    </location>
</feature>
<comment type="pathway">
    <text evidence="11">Porphyrin-containing compound metabolism.</text>
</comment>
<feature type="transmembrane region" description="Helical" evidence="12">
    <location>
        <begin position="93"/>
        <end position="116"/>
    </location>
</feature>
<feature type="transmembrane region" description="Helical" evidence="12">
    <location>
        <begin position="122"/>
        <end position="146"/>
    </location>
</feature>
<keyword evidence="8" id="KW-0350">Heme biosynthesis</keyword>
<dbReference type="OrthoDB" id="5241540at2"/>
<protein>
    <recommendedName>
        <fullName evidence="15">Cytochrome oxidase assembly protein</fullName>
    </recommendedName>
</protein>
<keyword evidence="3 12" id="KW-0812">Transmembrane</keyword>
<evidence type="ECO:0000256" key="5">
    <source>
        <dbReference type="ARBA" id="ARBA00022989"/>
    </source>
</evidence>
<dbReference type="PANTHER" id="PTHR35457">
    <property type="entry name" value="HEME A SYNTHASE"/>
    <property type="match status" value="1"/>
</dbReference>
<evidence type="ECO:0000256" key="6">
    <source>
        <dbReference type="ARBA" id="ARBA00023002"/>
    </source>
</evidence>
<accession>A0A1D9DZ66</accession>
<dbReference type="InterPro" id="IPR003780">
    <property type="entry name" value="COX15/CtaA_fam"/>
</dbReference>
<comment type="subcellular location">
    <subcellularLocation>
        <location evidence="1">Membrane</location>
        <topology evidence="1">Multi-pass membrane protein</topology>
    </subcellularLocation>
</comment>
<keyword evidence="14" id="KW-1185">Reference proteome</keyword>
<gene>
    <name evidence="13" type="ORF">A4Z71_03805</name>
</gene>
<keyword evidence="2" id="KW-1003">Cell membrane</keyword>
<keyword evidence="5 12" id="KW-1133">Transmembrane helix</keyword>
<dbReference type="GO" id="GO:0016491">
    <property type="term" value="F:oxidoreductase activity"/>
    <property type="evidence" value="ECO:0007669"/>
    <property type="project" value="UniProtKB-KW"/>
</dbReference>
<feature type="transmembrane region" description="Helical" evidence="12">
    <location>
        <begin position="232"/>
        <end position="252"/>
    </location>
</feature>
<evidence type="ECO:0000256" key="3">
    <source>
        <dbReference type="ARBA" id="ARBA00022692"/>
    </source>
</evidence>
<keyword evidence="7" id="KW-0408">Iron</keyword>
<dbReference type="InterPro" id="IPR050450">
    <property type="entry name" value="COX15/CtaA_HemeA_synthase"/>
</dbReference>
<dbReference type="RefSeq" id="WP_070954615.1">
    <property type="nucleotide sequence ID" value="NZ_CP015208.1"/>
</dbReference>
<feature type="transmembrane region" description="Helical" evidence="12">
    <location>
        <begin position="202"/>
        <end position="220"/>
    </location>
</feature>
<keyword evidence="10" id="KW-1015">Disulfide bond</keyword>
<evidence type="ECO:0000256" key="9">
    <source>
        <dbReference type="ARBA" id="ARBA00023136"/>
    </source>
</evidence>
<dbReference type="STRING" id="535712.A4Z71_03805"/>
<feature type="transmembrane region" description="Helical" evidence="12">
    <location>
        <begin position="66"/>
        <end position="86"/>
    </location>
</feature>
<dbReference type="AlphaFoldDB" id="A0A1D9DZ66"/>
<evidence type="ECO:0000256" key="7">
    <source>
        <dbReference type="ARBA" id="ARBA00023004"/>
    </source>
</evidence>
<evidence type="ECO:0008006" key="15">
    <source>
        <dbReference type="Google" id="ProtNLM"/>
    </source>
</evidence>
<evidence type="ECO:0000256" key="1">
    <source>
        <dbReference type="ARBA" id="ARBA00004141"/>
    </source>
</evidence>
<dbReference type="GO" id="GO:0016020">
    <property type="term" value="C:membrane"/>
    <property type="evidence" value="ECO:0007669"/>
    <property type="project" value="UniProtKB-SubCell"/>
</dbReference>
<evidence type="ECO:0000256" key="10">
    <source>
        <dbReference type="ARBA" id="ARBA00023157"/>
    </source>
</evidence>
<dbReference type="Pfam" id="PF02628">
    <property type="entry name" value="COX15-CtaA"/>
    <property type="match status" value="1"/>
</dbReference>
<evidence type="ECO:0000256" key="2">
    <source>
        <dbReference type="ARBA" id="ARBA00022475"/>
    </source>
</evidence>
<proteinExistence type="predicted"/>
<reference evidence="13 14" key="1">
    <citation type="journal article" date="2016" name="Biochim. Biophys. Acta">
        <title>Photochemical characterization of actinorhodopsin and its functional existence in the natural host.</title>
        <authorList>
            <person name="Nakamura S."/>
            <person name="Kikukawa T."/>
            <person name="Tamogami J."/>
            <person name="Kamiya M."/>
            <person name="Aizawa T."/>
            <person name="Hahn M.W."/>
            <person name="Ihara K."/>
            <person name="Kamo N."/>
            <person name="Demura M."/>
        </authorList>
    </citation>
    <scope>NUCLEOTIDE SEQUENCE [LARGE SCALE GENOMIC DNA]</scope>
    <source>
        <strain evidence="13 14">MWH-Dar1</strain>
    </source>
</reference>
<evidence type="ECO:0000313" key="13">
    <source>
        <dbReference type="EMBL" id="AOY56105.1"/>
    </source>
</evidence>
<keyword evidence="6" id="KW-0560">Oxidoreductase</keyword>
<keyword evidence="9 12" id="KW-0472">Membrane</keyword>
<organism evidence="13 14">
    <name type="scientific">Candidatus Rhodoluna planktonica</name>
    <dbReference type="NCBI Taxonomy" id="535712"/>
    <lineage>
        <taxon>Bacteria</taxon>
        <taxon>Bacillati</taxon>
        <taxon>Actinomycetota</taxon>
        <taxon>Actinomycetes</taxon>
        <taxon>Micrococcales</taxon>
        <taxon>Microbacteriaceae</taxon>
        <taxon>Luna cluster</taxon>
        <taxon>Luna-1 subcluster</taxon>
        <taxon>Rhodoluna</taxon>
    </lineage>
</organism>
<evidence type="ECO:0000256" key="8">
    <source>
        <dbReference type="ARBA" id="ARBA00023133"/>
    </source>
</evidence>
<name>A0A1D9DZ66_9MICO</name>
<keyword evidence="4" id="KW-0479">Metal-binding</keyword>
<dbReference type="KEGG" id="rpla:A4Z71_03805"/>
<dbReference type="Proteomes" id="UP000243784">
    <property type="component" value="Chromosome"/>
</dbReference>
<evidence type="ECO:0000313" key="14">
    <source>
        <dbReference type="Proteomes" id="UP000243784"/>
    </source>
</evidence>
<evidence type="ECO:0000256" key="11">
    <source>
        <dbReference type="ARBA" id="ARBA00023444"/>
    </source>
</evidence>
<feature type="transmembrane region" description="Helical" evidence="12">
    <location>
        <begin position="258"/>
        <end position="280"/>
    </location>
</feature>
<sequence>MFSAQRIRLYAWLSLASQILIVVTGGLVRLTGSGLGCPTWPKCTDDSLITVPEMGLHGAIEFGNRLLTFVLIIIALLTFITVMRLGRGNRKGLVWPSLALGLGIVAQALLGGITVLTGLNPWVVGAHFVVSGILIAIAAMLVWRVYKPSESSKSNRTGLSWLVLVVGWISVLVGIVVTGAGPHAGDAKTPRNGLDLEIWQHLHSYPGYLMLALIVLQLWLSRKELAKLSSKITAGLFVASVIQAIIGVAQARLGVPPFLVAAHMLGASVIIALLTFNLVANKSSK</sequence>
<dbReference type="EMBL" id="CP015208">
    <property type="protein sequence ID" value="AOY56105.1"/>
    <property type="molecule type" value="Genomic_DNA"/>
</dbReference>
<evidence type="ECO:0000256" key="4">
    <source>
        <dbReference type="ARBA" id="ARBA00022723"/>
    </source>
</evidence>
<dbReference type="GO" id="GO:0006784">
    <property type="term" value="P:heme A biosynthetic process"/>
    <property type="evidence" value="ECO:0007669"/>
    <property type="project" value="InterPro"/>
</dbReference>